<gene>
    <name evidence="1" type="ORF">HND93_10735</name>
</gene>
<organism evidence="1 2">
    <name type="scientific">Azospirillum oleiclasticum</name>
    <dbReference type="NCBI Taxonomy" id="2735135"/>
    <lineage>
        <taxon>Bacteria</taxon>
        <taxon>Pseudomonadati</taxon>
        <taxon>Pseudomonadota</taxon>
        <taxon>Alphaproteobacteria</taxon>
        <taxon>Rhodospirillales</taxon>
        <taxon>Azospirillaceae</taxon>
        <taxon>Azospirillum</taxon>
    </lineage>
</organism>
<comment type="caution">
    <text evidence="1">The sequence shown here is derived from an EMBL/GenBank/DDBJ whole genome shotgun (WGS) entry which is preliminary data.</text>
</comment>
<sequence length="122" mass="14097">MTVMSTSLPFLAHIRGRRASCEFKASPTFVDTFDAMTTGDQGRIKSIEASFAKNSSTNQDTLWTHQESMESFWLRQRHGFYVMYRKVGGLQRFPTIELWHCGRYADEPAGRRFDFEDDGLDD</sequence>
<evidence type="ECO:0000313" key="2">
    <source>
        <dbReference type="Proteomes" id="UP000584642"/>
    </source>
</evidence>
<evidence type="ECO:0000313" key="1">
    <source>
        <dbReference type="EMBL" id="NYZ20188.1"/>
    </source>
</evidence>
<dbReference type="EMBL" id="JABFDB010000006">
    <property type="protein sequence ID" value="NYZ20188.1"/>
    <property type="molecule type" value="Genomic_DNA"/>
</dbReference>
<dbReference type="Proteomes" id="UP000584642">
    <property type="component" value="Unassembled WGS sequence"/>
</dbReference>
<reference evidence="1 2" key="1">
    <citation type="submission" date="2020-05" db="EMBL/GenBank/DDBJ databases">
        <title>Azospirillum oleiclasticum sp. nov, a nitrogen-fixing and heavy crude oil-emulsifying bacterium isolated from the crude oil of Yumen Oilfield.</title>
        <authorList>
            <person name="Wu D."/>
            <person name="Cai M."/>
            <person name="Zhang X."/>
        </authorList>
    </citation>
    <scope>NUCLEOTIDE SEQUENCE [LARGE SCALE GENOMIC DNA]</scope>
    <source>
        <strain evidence="1 2">ROY-1-1-2</strain>
    </source>
</reference>
<keyword evidence="2" id="KW-1185">Reference proteome</keyword>
<protein>
    <submittedName>
        <fullName evidence="1">Uncharacterized protein</fullName>
    </submittedName>
</protein>
<accession>A0ABX2T7D2</accession>
<proteinExistence type="predicted"/>
<dbReference type="RefSeq" id="WP_180281955.1">
    <property type="nucleotide sequence ID" value="NZ_JABFDB010000006.1"/>
</dbReference>
<name>A0ABX2T7D2_9PROT</name>